<keyword evidence="1" id="KW-0812">Transmembrane</keyword>
<protein>
    <submittedName>
        <fullName evidence="2">Uncharacterized protein</fullName>
    </submittedName>
</protein>
<reference evidence="2 3" key="1">
    <citation type="submission" date="2024-04" db="EMBL/GenBank/DDBJ databases">
        <authorList>
            <person name="Waldvogel A.-M."/>
            <person name="Schoenle A."/>
        </authorList>
    </citation>
    <scope>NUCLEOTIDE SEQUENCE [LARGE SCALE GENOMIC DNA]</scope>
</reference>
<organism evidence="2 3">
    <name type="scientific">Knipowitschia caucasica</name>
    <name type="common">Caucasian dwarf goby</name>
    <name type="synonym">Pomatoschistus caucasicus</name>
    <dbReference type="NCBI Taxonomy" id="637954"/>
    <lineage>
        <taxon>Eukaryota</taxon>
        <taxon>Metazoa</taxon>
        <taxon>Chordata</taxon>
        <taxon>Craniata</taxon>
        <taxon>Vertebrata</taxon>
        <taxon>Euteleostomi</taxon>
        <taxon>Actinopterygii</taxon>
        <taxon>Neopterygii</taxon>
        <taxon>Teleostei</taxon>
        <taxon>Neoteleostei</taxon>
        <taxon>Acanthomorphata</taxon>
        <taxon>Gobiaria</taxon>
        <taxon>Gobiiformes</taxon>
        <taxon>Gobioidei</taxon>
        <taxon>Gobiidae</taxon>
        <taxon>Gobiinae</taxon>
        <taxon>Knipowitschia</taxon>
    </lineage>
</organism>
<feature type="transmembrane region" description="Helical" evidence="1">
    <location>
        <begin position="77"/>
        <end position="100"/>
    </location>
</feature>
<gene>
    <name evidence="2" type="ORF">KC01_LOCUS33617</name>
</gene>
<name>A0AAV2LZD9_KNICA</name>
<evidence type="ECO:0000256" key="1">
    <source>
        <dbReference type="SAM" id="Phobius"/>
    </source>
</evidence>
<dbReference type="EMBL" id="OZ035827">
    <property type="protein sequence ID" value="CAL1606439.1"/>
    <property type="molecule type" value="Genomic_DNA"/>
</dbReference>
<proteinExistence type="predicted"/>
<accession>A0AAV2LZD9</accession>
<dbReference type="Proteomes" id="UP001497482">
    <property type="component" value="Chromosome 5"/>
</dbReference>
<sequence>MLSLEKLSGQKCAQVKPTSAAMNVTEMTNSSIAAATPRAVTEGITKPSGVATTYSEANTTINDVITTALPASTDGTIVAVVIFVILLTVAVVGFLLYRYLCHNKGDYRTTGELAPGEDAEETSQIHKGTEKKEYFI</sequence>
<evidence type="ECO:0000313" key="3">
    <source>
        <dbReference type="Proteomes" id="UP001497482"/>
    </source>
</evidence>
<keyword evidence="1" id="KW-1133">Transmembrane helix</keyword>
<evidence type="ECO:0000313" key="2">
    <source>
        <dbReference type="EMBL" id="CAL1606439.1"/>
    </source>
</evidence>
<dbReference type="AlphaFoldDB" id="A0AAV2LZD9"/>
<keyword evidence="1" id="KW-0472">Membrane</keyword>
<keyword evidence="3" id="KW-1185">Reference proteome</keyword>